<dbReference type="PANTHER" id="PTHR33116:SF78">
    <property type="entry name" value="OS12G0587133 PROTEIN"/>
    <property type="match status" value="1"/>
</dbReference>
<dbReference type="InterPro" id="IPR002156">
    <property type="entry name" value="RNaseH_domain"/>
</dbReference>
<organism evidence="3 4">
    <name type="scientific">Acer saccharum</name>
    <name type="common">Sugar maple</name>
    <dbReference type="NCBI Taxonomy" id="4024"/>
    <lineage>
        <taxon>Eukaryota</taxon>
        <taxon>Viridiplantae</taxon>
        <taxon>Streptophyta</taxon>
        <taxon>Embryophyta</taxon>
        <taxon>Tracheophyta</taxon>
        <taxon>Spermatophyta</taxon>
        <taxon>Magnoliopsida</taxon>
        <taxon>eudicotyledons</taxon>
        <taxon>Gunneridae</taxon>
        <taxon>Pentapetalae</taxon>
        <taxon>rosids</taxon>
        <taxon>malvids</taxon>
        <taxon>Sapindales</taxon>
        <taxon>Sapindaceae</taxon>
        <taxon>Hippocastanoideae</taxon>
        <taxon>Acereae</taxon>
        <taxon>Acer</taxon>
    </lineage>
</organism>
<evidence type="ECO:0000259" key="1">
    <source>
        <dbReference type="PROSITE" id="PS50878"/>
    </source>
</evidence>
<dbReference type="InterPro" id="IPR043502">
    <property type="entry name" value="DNA/RNA_pol_sf"/>
</dbReference>
<dbReference type="PROSITE" id="PS50879">
    <property type="entry name" value="RNASE_H_1"/>
    <property type="match status" value="1"/>
</dbReference>
<dbReference type="InterPro" id="IPR000477">
    <property type="entry name" value="RT_dom"/>
</dbReference>
<dbReference type="PROSITE" id="PS50878">
    <property type="entry name" value="RT_POL"/>
    <property type="match status" value="1"/>
</dbReference>
<reference evidence="3" key="1">
    <citation type="journal article" date="2022" name="Plant J.">
        <title>Strategies of tolerance reflected in two North American maple genomes.</title>
        <authorList>
            <person name="McEvoy S.L."/>
            <person name="Sezen U.U."/>
            <person name="Trouern-Trend A."/>
            <person name="McMahon S.M."/>
            <person name="Schaberg P.G."/>
            <person name="Yang J."/>
            <person name="Wegrzyn J.L."/>
            <person name="Swenson N.G."/>
        </authorList>
    </citation>
    <scope>NUCLEOTIDE SEQUENCE</scope>
    <source>
        <strain evidence="3">NS2018</strain>
    </source>
</reference>
<reference evidence="3" key="2">
    <citation type="submission" date="2023-06" db="EMBL/GenBank/DDBJ databases">
        <authorList>
            <person name="Swenson N.G."/>
            <person name="Wegrzyn J.L."/>
            <person name="Mcevoy S.L."/>
        </authorList>
    </citation>
    <scope>NUCLEOTIDE SEQUENCE</scope>
    <source>
        <strain evidence="3">NS2018</strain>
        <tissue evidence="3">Leaf</tissue>
    </source>
</reference>
<dbReference type="GO" id="GO:0004523">
    <property type="term" value="F:RNA-DNA hybrid ribonuclease activity"/>
    <property type="evidence" value="ECO:0007669"/>
    <property type="project" value="InterPro"/>
</dbReference>
<dbReference type="Pfam" id="PF13456">
    <property type="entry name" value="RVT_3"/>
    <property type="match status" value="1"/>
</dbReference>
<accession>A0AA39S039</accession>
<feature type="domain" description="RNase H type-1" evidence="2">
    <location>
        <begin position="701"/>
        <end position="831"/>
    </location>
</feature>
<protein>
    <submittedName>
        <fullName evidence="3">Uncharacterized protein</fullName>
    </submittedName>
</protein>
<dbReference type="InterPro" id="IPR012337">
    <property type="entry name" value="RNaseH-like_sf"/>
</dbReference>
<dbReference type="AlphaFoldDB" id="A0AA39S039"/>
<evidence type="ECO:0000259" key="2">
    <source>
        <dbReference type="PROSITE" id="PS50879"/>
    </source>
</evidence>
<feature type="domain" description="Reverse transcriptase" evidence="1">
    <location>
        <begin position="1"/>
        <end position="254"/>
    </location>
</feature>
<name>A0AA39S039_ACESA</name>
<proteinExistence type="predicted"/>
<dbReference type="SUPFAM" id="SSF56672">
    <property type="entry name" value="DNA/RNA polymerases"/>
    <property type="match status" value="1"/>
</dbReference>
<evidence type="ECO:0000313" key="3">
    <source>
        <dbReference type="EMBL" id="KAK0580349.1"/>
    </source>
</evidence>
<gene>
    <name evidence="3" type="ORF">LWI29_000920</name>
</gene>
<dbReference type="Pfam" id="PF13966">
    <property type="entry name" value="zf-RVT"/>
    <property type="match status" value="1"/>
</dbReference>
<dbReference type="Pfam" id="PF00078">
    <property type="entry name" value="RVT_1"/>
    <property type="match status" value="1"/>
</dbReference>
<evidence type="ECO:0000313" key="4">
    <source>
        <dbReference type="Proteomes" id="UP001168877"/>
    </source>
</evidence>
<dbReference type="CDD" id="cd06222">
    <property type="entry name" value="RNase_H_like"/>
    <property type="match status" value="1"/>
</dbReference>
<dbReference type="EMBL" id="JAUESC010000384">
    <property type="protein sequence ID" value="KAK0580349.1"/>
    <property type="molecule type" value="Genomic_DNA"/>
</dbReference>
<dbReference type="CDD" id="cd01650">
    <property type="entry name" value="RT_nLTR_like"/>
    <property type="match status" value="1"/>
</dbReference>
<dbReference type="SUPFAM" id="SSF53098">
    <property type="entry name" value="Ribonuclease H-like"/>
    <property type="match status" value="1"/>
</dbReference>
<keyword evidence="4" id="KW-1185">Reference proteome</keyword>
<dbReference type="InterPro" id="IPR026960">
    <property type="entry name" value="RVT-Znf"/>
</dbReference>
<dbReference type="Proteomes" id="UP001168877">
    <property type="component" value="Unassembled WGS sequence"/>
</dbReference>
<sequence length="866" mass="97888">MTLFRPISLCNTTYKILSKVLVQRIRPLLPNLVSPNQVAFVPNRQIQDNIVVAQEVLHKFKNTKGHMGYIAWKIDLAKAYDKLKWSFIKEVLEEIGIGGKVNDLIMSCISSVQYQVVVNGEVSESFAPRSGIRQGDPLSPYIFVLCMEKLSHIIQQKLEEGIWKPVTVSRGGPEISHLFFADDLILFGQASVRQAEIMRECMDTFCDLSGQQVSFPKSRVLCSGNINRKSAKIMADICGSPITSNLGNYLGVPLIHSRITKSTYKEILEKSQQRLASWKSASLSFAGRCTLIKAVASALPIYAMQSIKIPTEMCAKLDKLNRDFLWGNNAENKKIHLVKWDTVCTPKNKGGLGIKKTRLMNQALLAKAGWRMNQDTNGLWANILKGKYLKGGHIVSNIRKPSNCSSTWRGFFFGSKLLLKGMTWRVGDGSNISFWNDDWVPSMGKLSGFATSPLTDDCAKERVCDYLMRREWNLPKLLSVLPQNVAYRILSIHVGGTISGIDKPIWGLSKSGDFTVKTAYESHFIEDEMPEWNWKCIWKLKLPPRIMHFLWVLLHGKLLTNDHRASRGLTVETTCCRCKVSCKDSEHVFRSCFESIGIWEDLCKGSTSKDCFTDEWQDWLCQNLKCSNLIMKKYPSYLLFATTMWFLWKWRCERVFNPDFSLVACPGKIILKFVEDWWNANIDLDKEAKLKMCPLAWSPPPQDWVKINVDGSRNPVEGSIAAGGVIRDHKKKWLYGFALNKGLGSVIEAELWGALEGLKLAWMAGYKKVVLETDSQNAVNLLTNYRSVNHPLYSIIQACVELIKGDWSCHVLHIYRECNKVADGLASHGHSLNPGLSLFDEPPSLIVGVLEDDFEGLYSDRLVPSF</sequence>
<dbReference type="InterPro" id="IPR036397">
    <property type="entry name" value="RNaseH_sf"/>
</dbReference>
<dbReference type="PANTHER" id="PTHR33116">
    <property type="entry name" value="REVERSE TRANSCRIPTASE ZINC-BINDING DOMAIN-CONTAINING PROTEIN-RELATED-RELATED"/>
    <property type="match status" value="1"/>
</dbReference>
<comment type="caution">
    <text evidence="3">The sequence shown here is derived from an EMBL/GenBank/DDBJ whole genome shotgun (WGS) entry which is preliminary data.</text>
</comment>
<dbReference type="GO" id="GO:0003676">
    <property type="term" value="F:nucleic acid binding"/>
    <property type="evidence" value="ECO:0007669"/>
    <property type="project" value="InterPro"/>
</dbReference>
<dbReference type="Gene3D" id="3.30.420.10">
    <property type="entry name" value="Ribonuclease H-like superfamily/Ribonuclease H"/>
    <property type="match status" value="1"/>
</dbReference>
<dbReference type="InterPro" id="IPR044730">
    <property type="entry name" value="RNase_H-like_dom_plant"/>
</dbReference>